<proteinExistence type="predicted"/>
<dbReference type="RefSeq" id="WP_006689192.1">
    <property type="nucleotide sequence ID" value="NZ_CAMQQM010000026.1"/>
</dbReference>
<gene>
    <name evidence="1" type="ORF">CEG42_02910</name>
</gene>
<dbReference type="Proteomes" id="UP000197054">
    <property type="component" value="Chromosome"/>
</dbReference>
<dbReference type="AlphaFoldDB" id="A0AAC9T2A0"/>
<protein>
    <submittedName>
        <fullName evidence="1">Uncharacterized protein</fullName>
    </submittedName>
</protein>
<evidence type="ECO:0000313" key="2">
    <source>
        <dbReference type="Proteomes" id="UP000197054"/>
    </source>
</evidence>
<reference evidence="1 2" key="1">
    <citation type="submission" date="2017-06" db="EMBL/GenBank/DDBJ databases">
        <title>Genome Sequencing and Comparative Genomics Analysis of Five Ureaplasma Urealyticums with Different Drug Resistance.</title>
        <authorList>
            <person name="Ma L."/>
            <person name="Jia T."/>
        </authorList>
    </citation>
    <scope>NUCLEOTIDE SEQUENCE [LARGE SCALE GENOMIC DNA]</scope>
    <source>
        <strain evidence="2">hebnu uu3</strain>
    </source>
</reference>
<sequence length="71" mass="8515">MITIKKTNIKAIKPVLINRILFNDDLIYSDTRKIYRHLLFLLLKQYYFNSCVEQQKTLDGFIISLYEKNNS</sequence>
<organism evidence="1 2">
    <name type="scientific">Ureaplasma parvum</name>
    <name type="common">Ureaplasma urealyticum biotype 1</name>
    <dbReference type="NCBI Taxonomy" id="134821"/>
    <lineage>
        <taxon>Bacteria</taxon>
        <taxon>Bacillati</taxon>
        <taxon>Mycoplasmatota</taxon>
        <taxon>Mycoplasmoidales</taxon>
        <taxon>Mycoplasmoidaceae</taxon>
        <taxon>Ureaplasma</taxon>
    </lineage>
</organism>
<evidence type="ECO:0000313" key="1">
    <source>
        <dbReference type="EMBL" id="ASD30143.1"/>
    </source>
</evidence>
<name>A0AAC9T2A0_UREPR</name>
<accession>A0AAC9T2A0</accession>
<dbReference type="EMBL" id="CP021991">
    <property type="protein sequence ID" value="ASD30143.1"/>
    <property type="molecule type" value="Genomic_DNA"/>
</dbReference>